<reference evidence="2 3" key="1">
    <citation type="journal article" date="2017" name="Nat. Ecol. Evol.">
        <title>Scallop genome provides insights into evolution of bilaterian karyotype and development.</title>
        <authorList>
            <person name="Wang S."/>
            <person name="Zhang J."/>
            <person name="Jiao W."/>
            <person name="Li J."/>
            <person name="Xun X."/>
            <person name="Sun Y."/>
            <person name="Guo X."/>
            <person name="Huan P."/>
            <person name="Dong B."/>
            <person name="Zhang L."/>
            <person name="Hu X."/>
            <person name="Sun X."/>
            <person name="Wang J."/>
            <person name="Zhao C."/>
            <person name="Wang Y."/>
            <person name="Wang D."/>
            <person name="Huang X."/>
            <person name="Wang R."/>
            <person name="Lv J."/>
            <person name="Li Y."/>
            <person name="Zhang Z."/>
            <person name="Liu B."/>
            <person name="Lu W."/>
            <person name="Hui Y."/>
            <person name="Liang J."/>
            <person name="Zhou Z."/>
            <person name="Hou R."/>
            <person name="Li X."/>
            <person name="Liu Y."/>
            <person name="Li H."/>
            <person name="Ning X."/>
            <person name="Lin Y."/>
            <person name="Zhao L."/>
            <person name="Xing Q."/>
            <person name="Dou J."/>
            <person name="Li Y."/>
            <person name="Mao J."/>
            <person name="Guo H."/>
            <person name="Dou H."/>
            <person name="Li T."/>
            <person name="Mu C."/>
            <person name="Jiang W."/>
            <person name="Fu Q."/>
            <person name="Fu X."/>
            <person name="Miao Y."/>
            <person name="Liu J."/>
            <person name="Yu Q."/>
            <person name="Li R."/>
            <person name="Liao H."/>
            <person name="Li X."/>
            <person name="Kong Y."/>
            <person name="Jiang Z."/>
            <person name="Chourrout D."/>
            <person name="Li R."/>
            <person name="Bao Z."/>
        </authorList>
    </citation>
    <scope>NUCLEOTIDE SEQUENCE [LARGE SCALE GENOMIC DNA]</scope>
    <source>
        <strain evidence="2 3">PY_sf001</strain>
    </source>
</reference>
<feature type="region of interest" description="Disordered" evidence="1">
    <location>
        <begin position="25"/>
        <end position="45"/>
    </location>
</feature>
<evidence type="ECO:0008006" key="4">
    <source>
        <dbReference type="Google" id="ProtNLM"/>
    </source>
</evidence>
<gene>
    <name evidence="2" type="ORF">KP79_PYT00146</name>
</gene>
<feature type="compositionally biased region" description="Gly residues" evidence="1">
    <location>
        <begin position="34"/>
        <end position="45"/>
    </location>
</feature>
<name>A0A210R531_MIZYE</name>
<evidence type="ECO:0000313" key="3">
    <source>
        <dbReference type="Proteomes" id="UP000242188"/>
    </source>
</evidence>
<protein>
    <recommendedName>
        <fullName evidence="4">Antistasin-like domain-containing protein</fullName>
    </recommendedName>
</protein>
<dbReference type="Proteomes" id="UP000242188">
    <property type="component" value="Unassembled WGS sequence"/>
</dbReference>
<dbReference type="EMBL" id="NEDP02000397">
    <property type="protein sequence ID" value="OWF55988.1"/>
    <property type="molecule type" value="Genomic_DNA"/>
</dbReference>
<keyword evidence="3" id="KW-1185">Reference proteome</keyword>
<dbReference type="OrthoDB" id="6161600at2759"/>
<comment type="caution">
    <text evidence="2">The sequence shown here is derived from an EMBL/GenBank/DDBJ whole genome shotgun (WGS) entry which is preliminary data.</text>
</comment>
<dbReference type="AlphaFoldDB" id="A0A210R531"/>
<evidence type="ECO:0000313" key="2">
    <source>
        <dbReference type="EMBL" id="OWF55988.1"/>
    </source>
</evidence>
<proteinExistence type="predicted"/>
<evidence type="ECO:0000256" key="1">
    <source>
        <dbReference type="SAM" id="MobiDB-lite"/>
    </source>
</evidence>
<sequence length="199" mass="20258">MCPCLQYVNGCFQCPCQGGGGGSSSGSSSSGSSSGSGGGSGQGGINGGGPNQGANGCEAYDPYCPMGCRFIDFRTGCVRCQCGGVNTTTPNPSNDTVYMTTSLANATDNSLSTVMTTSTPVVTSGCPVFDINCPPGCGTYDANFCPVCDLQICPTQAPRPVTKPHTTETPCVSIFCILPCGNPPKYRKDANGCERCECA</sequence>
<organism evidence="2 3">
    <name type="scientific">Mizuhopecten yessoensis</name>
    <name type="common">Japanese scallop</name>
    <name type="synonym">Patinopecten yessoensis</name>
    <dbReference type="NCBI Taxonomy" id="6573"/>
    <lineage>
        <taxon>Eukaryota</taxon>
        <taxon>Metazoa</taxon>
        <taxon>Spiralia</taxon>
        <taxon>Lophotrochozoa</taxon>
        <taxon>Mollusca</taxon>
        <taxon>Bivalvia</taxon>
        <taxon>Autobranchia</taxon>
        <taxon>Pteriomorphia</taxon>
        <taxon>Pectinida</taxon>
        <taxon>Pectinoidea</taxon>
        <taxon>Pectinidae</taxon>
        <taxon>Mizuhopecten</taxon>
    </lineage>
</organism>
<accession>A0A210R531</accession>